<dbReference type="InterPro" id="IPR003593">
    <property type="entry name" value="AAA+_ATPase"/>
</dbReference>
<comment type="caution">
    <text evidence="6">The sequence shown here is derived from an EMBL/GenBank/DDBJ whole genome shotgun (WGS) entry which is preliminary data.</text>
</comment>
<evidence type="ECO:0000256" key="4">
    <source>
        <dbReference type="ARBA" id="ARBA00022840"/>
    </source>
</evidence>
<evidence type="ECO:0000256" key="3">
    <source>
        <dbReference type="ARBA" id="ARBA00022741"/>
    </source>
</evidence>
<dbReference type="PANTHER" id="PTHR42781">
    <property type="entry name" value="SPERMIDINE/PUTRESCINE IMPORT ATP-BINDING PROTEIN POTA"/>
    <property type="match status" value="1"/>
</dbReference>
<accession>A0ABV7DHJ8</accession>
<dbReference type="InterPro" id="IPR013611">
    <property type="entry name" value="Transp-assoc_OB_typ2"/>
</dbReference>
<dbReference type="PANTHER" id="PTHR42781:SF4">
    <property type="entry name" value="SPERMIDINE_PUTRESCINE IMPORT ATP-BINDING PROTEIN POTA"/>
    <property type="match status" value="1"/>
</dbReference>
<dbReference type="InterPro" id="IPR027417">
    <property type="entry name" value="P-loop_NTPase"/>
</dbReference>
<gene>
    <name evidence="6" type="ORF">ACFOHH_13375</name>
</gene>
<dbReference type="InterPro" id="IPR050093">
    <property type="entry name" value="ABC_SmlMolc_Importer"/>
</dbReference>
<keyword evidence="3" id="KW-0547">Nucleotide-binding</keyword>
<dbReference type="PROSITE" id="PS00211">
    <property type="entry name" value="ABC_TRANSPORTER_1"/>
    <property type="match status" value="1"/>
</dbReference>
<feature type="domain" description="ABC transporter" evidence="5">
    <location>
        <begin position="24"/>
        <end position="254"/>
    </location>
</feature>
<reference evidence="7" key="1">
    <citation type="journal article" date="2019" name="Int. J. Syst. Evol. Microbiol.">
        <title>The Global Catalogue of Microorganisms (GCM) 10K type strain sequencing project: providing services to taxonomists for standard genome sequencing and annotation.</title>
        <authorList>
            <consortium name="The Broad Institute Genomics Platform"/>
            <consortium name="The Broad Institute Genome Sequencing Center for Infectious Disease"/>
            <person name="Wu L."/>
            <person name="Ma J."/>
        </authorList>
    </citation>
    <scope>NUCLEOTIDE SEQUENCE [LARGE SCALE GENOMIC DNA]</scope>
    <source>
        <strain evidence="7">KCTC 52677</strain>
    </source>
</reference>
<dbReference type="SMART" id="SM00382">
    <property type="entry name" value="AAA"/>
    <property type="match status" value="1"/>
</dbReference>
<dbReference type="Pfam" id="PF00005">
    <property type="entry name" value="ABC_tran"/>
    <property type="match status" value="1"/>
</dbReference>
<keyword evidence="2" id="KW-0813">Transport</keyword>
<evidence type="ECO:0000256" key="1">
    <source>
        <dbReference type="ARBA" id="ARBA00005417"/>
    </source>
</evidence>
<evidence type="ECO:0000313" key="6">
    <source>
        <dbReference type="EMBL" id="MFC3074098.1"/>
    </source>
</evidence>
<dbReference type="Proteomes" id="UP001595377">
    <property type="component" value="Unassembled WGS sequence"/>
</dbReference>
<dbReference type="InterPro" id="IPR003439">
    <property type="entry name" value="ABC_transporter-like_ATP-bd"/>
</dbReference>
<name>A0ABV7DHJ8_9HYPH</name>
<dbReference type="PROSITE" id="PS50893">
    <property type="entry name" value="ABC_TRANSPORTER_2"/>
    <property type="match status" value="1"/>
</dbReference>
<comment type="similarity">
    <text evidence="1">Belongs to the ABC transporter superfamily.</text>
</comment>
<evidence type="ECO:0000313" key="7">
    <source>
        <dbReference type="Proteomes" id="UP001595377"/>
    </source>
</evidence>
<dbReference type="InterPro" id="IPR017871">
    <property type="entry name" value="ABC_transporter-like_CS"/>
</dbReference>
<organism evidence="6 7">
    <name type="scientific">Shinella pollutisoli</name>
    <dbReference type="NCBI Taxonomy" id="2250594"/>
    <lineage>
        <taxon>Bacteria</taxon>
        <taxon>Pseudomonadati</taxon>
        <taxon>Pseudomonadota</taxon>
        <taxon>Alphaproteobacteria</taxon>
        <taxon>Hyphomicrobiales</taxon>
        <taxon>Rhizobiaceae</taxon>
        <taxon>Shinella</taxon>
    </lineage>
</organism>
<protein>
    <submittedName>
        <fullName evidence="6">ABC transporter ATP-binding protein</fullName>
    </submittedName>
</protein>
<dbReference type="SUPFAM" id="SSF52540">
    <property type="entry name" value="P-loop containing nucleoside triphosphate hydrolases"/>
    <property type="match status" value="1"/>
</dbReference>
<dbReference type="Gene3D" id="3.40.50.300">
    <property type="entry name" value="P-loop containing nucleotide triphosphate hydrolases"/>
    <property type="match status" value="1"/>
</dbReference>
<dbReference type="SUPFAM" id="SSF50331">
    <property type="entry name" value="MOP-like"/>
    <property type="match status" value="1"/>
</dbReference>
<evidence type="ECO:0000256" key="2">
    <source>
        <dbReference type="ARBA" id="ARBA00022448"/>
    </source>
</evidence>
<keyword evidence="7" id="KW-1185">Reference proteome</keyword>
<dbReference type="EMBL" id="JBHRSP010000019">
    <property type="protein sequence ID" value="MFC3074098.1"/>
    <property type="molecule type" value="Genomic_DNA"/>
</dbReference>
<dbReference type="GO" id="GO:0005524">
    <property type="term" value="F:ATP binding"/>
    <property type="evidence" value="ECO:0007669"/>
    <property type="project" value="UniProtKB-KW"/>
</dbReference>
<sequence>MALAFNGARPSGALAGHADTGADIDISGLTKTYGDFTALRNVDLSMRPGEFVAVLGSSGSGKSTLLMALAGFIQPDSGSIRVRGREVLGDPANRRGFGVVFQNYALFPHMTVFENVSFPLRLRKIARSEVARRTEQVLETVKLGGYGDRPIAALSGGQRQRVALARAIVYEPQVLLMDEPLSALDKSLREEMQIEIRELHEKLHITTLYVTHDQREALTMADRIAVMSKGEIMQIDTPERIYREPSSEFVARFLGEAVVFSRGDAGRAFSNLPPAPAANLDLVMIRGEDFRLEPAAREPCSQTTATVAAVVFQGDSWLARLTTAGGLPFDVRIQRADSRRVASLTGGAEVTLYVRHEDIHFLRVDP</sequence>
<keyword evidence="4 6" id="KW-0067">ATP-binding</keyword>
<dbReference type="InterPro" id="IPR008995">
    <property type="entry name" value="Mo/tungstate-bd_C_term_dom"/>
</dbReference>
<dbReference type="RefSeq" id="WP_257313079.1">
    <property type="nucleotide sequence ID" value="NZ_JANFDG010000003.1"/>
</dbReference>
<evidence type="ECO:0000259" key="5">
    <source>
        <dbReference type="PROSITE" id="PS50893"/>
    </source>
</evidence>
<proteinExistence type="inferred from homology"/>
<dbReference type="Pfam" id="PF08402">
    <property type="entry name" value="TOBE_2"/>
    <property type="match status" value="1"/>
</dbReference>